<dbReference type="Pfam" id="PF05345">
    <property type="entry name" value="He_PIG"/>
    <property type="match status" value="1"/>
</dbReference>
<dbReference type="Gene3D" id="2.60.40.10">
    <property type="entry name" value="Immunoglobulins"/>
    <property type="match status" value="3"/>
</dbReference>
<protein>
    <submittedName>
        <fullName evidence="3">Polarity establishment/cellular polarization</fullName>
    </submittedName>
</protein>
<comment type="caution">
    <text evidence="3">The sequence shown here is derived from an EMBL/GenBank/DDBJ whole genome shotgun (WGS) entry which is preliminary data.</text>
</comment>
<feature type="domain" description="Dystroglycan-type cadherin-like" evidence="2">
    <location>
        <begin position="2"/>
        <end position="89"/>
    </location>
</feature>
<accession>A0AAE0TNG4</accession>
<name>A0AAE0TNG4_9PEZI</name>
<feature type="compositionally biased region" description="Polar residues" evidence="1">
    <location>
        <begin position="555"/>
        <end position="564"/>
    </location>
</feature>
<evidence type="ECO:0000259" key="2">
    <source>
        <dbReference type="SMART" id="SM00736"/>
    </source>
</evidence>
<evidence type="ECO:0000256" key="1">
    <source>
        <dbReference type="SAM" id="MobiDB-lite"/>
    </source>
</evidence>
<dbReference type="InterPro" id="IPR006644">
    <property type="entry name" value="Cadg"/>
</dbReference>
<evidence type="ECO:0000313" key="3">
    <source>
        <dbReference type="EMBL" id="KAK3670484.1"/>
    </source>
</evidence>
<feature type="region of interest" description="Disordered" evidence="1">
    <location>
        <begin position="608"/>
        <end position="740"/>
    </location>
</feature>
<feature type="compositionally biased region" description="Low complexity" evidence="1">
    <location>
        <begin position="703"/>
        <end position="715"/>
    </location>
</feature>
<dbReference type="InterPro" id="IPR013783">
    <property type="entry name" value="Ig-like_fold"/>
</dbReference>
<reference evidence="3" key="1">
    <citation type="submission" date="2023-07" db="EMBL/GenBank/DDBJ databases">
        <title>Black Yeasts Isolated from many extreme environments.</title>
        <authorList>
            <person name="Coleine C."/>
            <person name="Stajich J.E."/>
            <person name="Selbmann L."/>
        </authorList>
    </citation>
    <scope>NUCLEOTIDE SEQUENCE</scope>
    <source>
        <strain evidence="3">CCFEE 5485</strain>
    </source>
</reference>
<feature type="compositionally biased region" description="Polar residues" evidence="1">
    <location>
        <begin position="627"/>
        <end position="636"/>
    </location>
</feature>
<keyword evidence="4" id="KW-1185">Reference proteome</keyword>
<sequence>MAFEFHFQQNSFIDIVHRQLYYYATLGDHTPLPSWLLFDPATLTFSGQAPLLSAMPQSWSIELIASDVAGFAGAAAAFNLVIGSHSLSFVPMEQYVNMTGGTLLNFTTLFSQLHQTAAGDPGIQLASVTTSSFPPWASLNNRTLVITGNVPDNVMDQSFSVSVTDTLGGSATSVVHLLTGNTSLFSGSIGTLIAHAGQPFFYHFDDSLFNGRNLTLSVVLPVAGKWLQFDAASSDLTGTVPSQTAATGIAAMLVAKTSALAAVQTQGFTISVEAASSSASSMVASSSRTTPYPTSMSFSPSAHATMEDGHPLSAVQRDVEKQEGEQSGPPQEADVPPQIALDLPSRTMSKRSMWLIRFSHLSQVSSLGNGEDAIRADHNIPEWGEDSRALHTPHDSFSVPAEMARHSRHLSQSSPTKCALRRIQERRQSRMSVGLGIDIGDEATLPRHSSRRSRHRRGASSLGLSAAMDRSSQASFSTRGTSLLSTVPSDFPHPPSRSTYTLSRSYPSDSTADNRSVNEKRRSFIRNRASTSIQSPLFAHGSRASSNVRGDGNGSKATSSVGSTHKSRRGKNMLTDYSASSSLEPHRESKRLSARVRSAFAPDFPRAVTQSSLGADDEDVLNDRDSSSGFETVSSPDSEEDLASQLARPRHQRSWVLPGEASPTPPPAPPTSRQVSSGCRSVSSAGSGLMRQKWKDRIKERSSSPLSAVAAAPAAKPVRRERKTSQKDRKNTLSEPVSLVSNDSLSRAKLARPKLVHTTSSRPVSVEQVKRLSSFKAETDTGAGAQAVDVTEAEVEHATDLEASVLLLVADGYGKSGTQRSNASGPAFL</sequence>
<dbReference type="SMART" id="SM00736">
    <property type="entry name" value="CADG"/>
    <property type="match status" value="1"/>
</dbReference>
<gene>
    <name evidence="3" type="primary">AXL2</name>
    <name evidence="3" type="ORF">LTR78_009588</name>
</gene>
<feature type="compositionally biased region" description="Low complexity" evidence="1">
    <location>
        <begin position="671"/>
        <end position="688"/>
    </location>
</feature>
<feature type="compositionally biased region" description="Polar residues" evidence="1">
    <location>
        <begin position="496"/>
        <end position="515"/>
    </location>
</feature>
<feature type="compositionally biased region" description="Polar residues" evidence="1">
    <location>
        <begin position="288"/>
        <end position="302"/>
    </location>
</feature>
<dbReference type="GO" id="GO:0016020">
    <property type="term" value="C:membrane"/>
    <property type="evidence" value="ECO:0007669"/>
    <property type="project" value="InterPro"/>
</dbReference>
<dbReference type="EMBL" id="JAUTXT010000055">
    <property type="protein sequence ID" value="KAK3670484.1"/>
    <property type="molecule type" value="Genomic_DNA"/>
</dbReference>
<dbReference type="SUPFAM" id="SSF49313">
    <property type="entry name" value="Cadherin-like"/>
    <property type="match status" value="2"/>
</dbReference>
<dbReference type="GO" id="GO:0005509">
    <property type="term" value="F:calcium ion binding"/>
    <property type="evidence" value="ECO:0007669"/>
    <property type="project" value="InterPro"/>
</dbReference>
<evidence type="ECO:0000313" key="4">
    <source>
        <dbReference type="Proteomes" id="UP001274830"/>
    </source>
</evidence>
<feature type="region of interest" description="Disordered" evidence="1">
    <location>
        <begin position="282"/>
        <end position="337"/>
    </location>
</feature>
<feature type="compositionally biased region" description="Basic residues" evidence="1">
    <location>
        <begin position="448"/>
        <end position="458"/>
    </location>
</feature>
<dbReference type="Proteomes" id="UP001274830">
    <property type="component" value="Unassembled WGS sequence"/>
</dbReference>
<proteinExistence type="predicted"/>
<feature type="compositionally biased region" description="Basic and acidic residues" evidence="1">
    <location>
        <begin position="693"/>
        <end position="702"/>
    </location>
</feature>
<feature type="compositionally biased region" description="Basic and acidic residues" evidence="1">
    <location>
        <begin position="723"/>
        <end position="732"/>
    </location>
</feature>
<dbReference type="InterPro" id="IPR015919">
    <property type="entry name" value="Cadherin-like_sf"/>
</dbReference>
<dbReference type="GeneID" id="89962037"/>
<organism evidence="3 4">
    <name type="scientific">Recurvomyces mirabilis</name>
    <dbReference type="NCBI Taxonomy" id="574656"/>
    <lineage>
        <taxon>Eukaryota</taxon>
        <taxon>Fungi</taxon>
        <taxon>Dikarya</taxon>
        <taxon>Ascomycota</taxon>
        <taxon>Pezizomycotina</taxon>
        <taxon>Dothideomycetes</taxon>
        <taxon>Dothideomycetidae</taxon>
        <taxon>Mycosphaerellales</taxon>
        <taxon>Teratosphaeriaceae</taxon>
        <taxon>Recurvomyces</taxon>
    </lineage>
</organism>
<dbReference type="RefSeq" id="XP_064694822.1">
    <property type="nucleotide sequence ID" value="XM_064837499.1"/>
</dbReference>
<dbReference type="AlphaFoldDB" id="A0AAE0TNG4"/>
<feature type="compositionally biased region" description="Polar residues" evidence="1">
    <location>
        <begin position="470"/>
        <end position="488"/>
    </location>
</feature>
<feature type="region of interest" description="Disordered" evidence="1">
    <location>
        <begin position="427"/>
        <end position="594"/>
    </location>
</feature>